<feature type="domain" description="C2H2-type" evidence="8">
    <location>
        <begin position="181"/>
        <end position="209"/>
    </location>
</feature>
<dbReference type="GO" id="GO:0000981">
    <property type="term" value="F:DNA-binding transcription factor activity, RNA polymerase II-specific"/>
    <property type="evidence" value="ECO:0007669"/>
    <property type="project" value="TreeGrafter"/>
</dbReference>
<evidence type="ECO:0000313" key="9">
    <source>
        <dbReference type="EMBL" id="KAH8029856.1"/>
    </source>
</evidence>
<dbReference type="PANTHER" id="PTHR14196">
    <property type="entry name" value="ODD-SKIPPED - RELATED"/>
    <property type="match status" value="1"/>
</dbReference>
<evidence type="ECO:0000256" key="7">
    <source>
        <dbReference type="PROSITE-ProRule" id="PRU00042"/>
    </source>
</evidence>
<evidence type="ECO:0000259" key="8">
    <source>
        <dbReference type="PROSITE" id="PS50157"/>
    </source>
</evidence>
<dbReference type="EMBL" id="JABSTU010000005">
    <property type="protein sequence ID" value="KAH8029856.1"/>
    <property type="molecule type" value="Genomic_DNA"/>
</dbReference>
<evidence type="ECO:0000256" key="2">
    <source>
        <dbReference type="ARBA" id="ARBA00022723"/>
    </source>
</evidence>
<keyword evidence="2" id="KW-0479">Metal-binding</keyword>
<dbReference type="FunFam" id="3.30.160.60:FF:000557">
    <property type="entry name" value="zinc finger and SCAN domain-containing protein 29"/>
    <property type="match status" value="1"/>
</dbReference>
<dbReference type="AlphaFoldDB" id="A0A9J6E6Z9"/>
<organism evidence="9 10">
    <name type="scientific">Rhipicephalus microplus</name>
    <name type="common">Cattle tick</name>
    <name type="synonym">Boophilus microplus</name>
    <dbReference type="NCBI Taxonomy" id="6941"/>
    <lineage>
        <taxon>Eukaryota</taxon>
        <taxon>Metazoa</taxon>
        <taxon>Ecdysozoa</taxon>
        <taxon>Arthropoda</taxon>
        <taxon>Chelicerata</taxon>
        <taxon>Arachnida</taxon>
        <taxon>Acari</taxon>
        <taxon>Parasitiformes</taxon>
        <taxon>Ixodida</taxon>
        <taxon>Ixodoidea</taxon>
        <taxon>Ixodidae</taxon>
        <taxon>Rhipicephalinae</taxon>
        <taxon>Rhipicephalus</taxon>
        <taxon>Boophilus</taxon>
    </lineage>
</organism>
<dbReference type="SMART" id="SM00355">
    <property type="entry name" value="ZnF_C2H2"/>
    <property type="match status" value="4"/>
</dbReference>
<dbReference type="InterPro" id="IPR050717">
    <property type="entry name" value="C2H2-ZF_Transcription_Reg"/>
</dbReference>
<keyword evidence="10" id="KW-1185">Reference proteome</keyword>
<dbReference type="GO" id="GO:0008270">
    <property type="term" value="F:zinc ion binding"/>
    <property type="evidence" value="ECO:0007669"/>
    <property type="project" value="UniProtKB-KW"/>
</dbReference>
<dbReference type="Pfam" id="PF00096">
    <property type="entry name" value="zf-C2H2"/>
    <property type="match status" value="4"/>
</dbReference>
<feature type="domain" description="C2H2-type" evidence="8">
    <location>
        <begin position="125"/>
        <end position="152"/>
    </location>
</feature>
<proteinExistence type="predicted"/>
<dbReference type="Gene3D" id="3.30.160.60">
    <property type="entry name" value="Classic Zinc Finger"/>
    <property type="match status" value="4"/>
</dbReference>
<feature type="domain" description="C2H2-type" evidence="8">
    <location>
        <begin position="153"/>
        <end position="180"/>
    </location>
</feature>
<gene>
    <name evidence="9" type="ORF">HPB51_004891</name>
</gene>
<keyword evidence="5" id="KW-0862">Zinc</keyword>
<name>A0A9J6E6Z9_RHIMP</name>
<dbReference type="VEuPathDB" id="VectorBase:LOC119164967"/>
<dbReference type="FunFam" id="3.30.160.60:FF:000176">
    <property type="entry name" value="zinc finger protein 70"/>
    <property type="match status" value="1"/>
</dbReference>
<sequence>MFMRFVELLHFGRRQAGYTRHYFSPSESLEFLTSPVDYPLPPYEDVMRAVAQGTPTPYATRGPDQLRCQQCSQDLSAHLCSEHPAPSSAGGSGGRHYECSFCGATFAQRGQLSKHRLIHTGERPYACHICQRRFTQKTHMVEHVRIHTGERPYRCEECQAAFTQKTHLVGHRRTHTGERPFKCSECVKAFSTSSSLSRHRFVAHALQSTGRGRREVTFL</sequence>
<accession>A0A9J6E6Z9</accession>
<reference evidence="9" key="1">
    <citation type="journal article" date="2020" name="Cell">
        <title>Large-Scale Comparative Analyses of Tick Genomes Elucidate Their Genetic Diversity and Vector Capacities.</title>
        <authorList>
            <consortium name="Tick Genome and Microbiome Consortium (TIGMIC)"/>
            <person name="Jia N."/>
            <person name="Wang J."/>
            <person name="Shi W."/>
            <person name="Du L."/>
            <person name="Sun Y."/>
            <person name="Zhan W."/>
            <person name="Jiang J.F."/>
            <person name="Wang Q."/>
            <person name="Zhang B."/>
            <person name="Ji P."/>
            <person name="Bell-Sakyi L."/>
            <person name="Cui X.M."/>
            <person name="Yuan T.T."/>
            <person name="Jiang B.G."/>
            <person name="Yang W.F."/>
            <person name="Lam T.T."/>
            <person name="Chang Q.C."/>
            <person name="Ding S.J."/>
            <person name="Wang X.J."/>
            <person name="Zhu J.G."/>
            <person name="Ruan X.D."/>
            <person name="Zhao L."/>
            <person name="Wei J.T."/>
            <person name="Ye R.Z."/>
            <person name="Que T.C."/>
            <person name="Du C.H."/>
            <person name="Zhou Y.H."/>
            <person name="Cheng J.X."/>
            <person name="Dai P.F."/>
            <person name="Guo W.B."/>
            <person name="Han X.H."/>
            <person name="Huang E.J."/>
            <person name="Li L.F."/>
            <person name="Wei W."/>
            <person name="Gao Y.C."/>
            <person name="Liu J.Z."/>
            <person name="Shao H.Z."/>
            <person name="Wang X."/>
            <person name="Wang C.C."/>
            <person name="Yang T.C."/>
            <person name="Huo Q.B."/>
            <person name="Li W."/>
            <person name="Chen H.Y."/>
            <person name="Chen S.E."/>
            <person name="Zhou L.G."/>
            <person name="Ni X.B."/>
            <person name="Tian J.H."/>
            <person name="Sheng Y."/>
            <person name="Liu T."/>
            <person name="Pan Y.S."/>
            <person name="Xia L.Y."/>
            <person name="Li J."/>
            <person name="Zhao F."/>
            <person name="Cao W.C."/>
        </authorList>
    </citation>
    <scope>NUCLEOTIDE SEQUENCE</scope>
    <source>
        <strain evidence="9">Rmic-2018</strain>
    </source>
</reference>
<evidence type="ECO:0000256" key="5">
    <source>
        <dbReference type="ARBA" id="ARBA00022833"/>
    </source>
</evidence>
<keyword evidence="3" id="KW-0677">Repeat</keyword>
<feature type="domain" description="C2H2-type" evidence="8">
    <location>
        <begin position="97"/>
        <end position="124"/>
    </location>
</feature>
<dbReference type="InterPro" id="IPR036236">
    <property type="entry name" value="Znf_C2H2_sf"/>
</dbReference>
<keyword evidence="6" id="KW-0539">Nucleus</keyword>
<dbReference type="PROSITE" id="PS00028">
    <property type="entry name" value="ZINC_FINGER_C2H2_1"/>
    <property type="match status" value="4"/>
</dbReference>
<keyword evidence="4 7" id="KW-0863">Zinc-finger</keyword>
<evidence type="ECO:0000256" key="4">
    <source>
        <dbReference type="ARBA" id="ARBA00022771"/>
    </source>
</evidence>
<dbReference type="PANTHER" id="PTHR14196:SF12">
    <property type="entry name" value="ZINC FINGER PROTEIN 208-LIKE"/>
    <property type="match status" value="1"/>
</dbReference>
<evidence type="ECO:0000256" key="1">
    <source>
        <dbReference type="ARBA" id="ARBA00004123"/>
    </source>
</evidence>
<dbReference type="FunFam" id="3.30.160.60:FF:001498">
    <property type="entry name" value="Zinc finger protein 404"/>
    <property type="match status" value="1"/>
</dbReference>
<dbReference type="InterPro" id="IPR013087">
    <property type="entry name" value="Znf_C2H2_type"/>
</dbReference>
<dbReference type="PROSITE" id="PS50157">
    <property type="entry name" value="ZINC_FINGER_C2H2_2"/>
    <property type="match status" value="4"/>
</dbReference>
<evidence type="ECO:0000256" key="3">
    <source>
        <dbReference type="ARBA" id="ARBA00022737"/>
    </source>
</evidence>
<reference evidence="9" key="2">
    <citation type="submission" date="2021-09" db="EMBL/GenBank/DDBJ databases">
        <authorList>
            <person name="Jia N."/>
            <person name="Wang J."/>
            <person name="Shi W."/>
            <person name="Du L."/>
            <person name="Sun Y."/>
            <person name="Zhan W."/>
            <person name="Jiang J."/>
            <person name="Wang Q."/>
            <person name="Zhang B."/>
            <person name="Ji P."/>
            <person name="Sakyi L.B."/>
            <person name="Cui X."/>
            <person name="Yuan T."/>
            <person name="Jiang B."/>
            <person name="Yang W."/>
            <person name="Lam T.T.-Y."/>
            <person name="Chang Q."/>
            <person name="Ding S."/>
            <person name="Wang X."/>
            <person name="Zhu J."/>
            <person name="Ruan X."/>
            <person name="Zhao L."/>
            <person name="Wei J."/>
            <person name="Que T."/>
            <person name="Du C."/>
            <person name="Cheng J."/>
            <person name="Dai P."/>
            <person name="Han X."/>
            <person name="Huang E."/>
            <person name="Gao Y."/>
            <person name="Liu J."/>
            <person name="Shao H."/>
            <person name="Ye R."/>
            <person name="Li L."/>
            <person name="Wei W."/>
            <person name="Wang X."/>
            <person name="Wang C."/>
            <person name="Huo Q."/>
            <person name="Li W."/>
            <person name="Guo W."/>
            <person name="Chen H."/>
            <person name="Chen S."/>
            <person name="Zhou L."/>
            <person name="Zhou L."/>
            <person name="Ni X."/>
            <person name="Tian J."/>
            <person name="Zhou Y."/>
            <person name="Sheng Y."/>
            <person name="Liu T."/>
            <person name="Pan Y."/>
            <person name="Xia L."/>
            <person name="Li J."/>
            <person name="Zhao F."/>
            <person name="Cao W."/>
        </authorList>
    </citation>
    <scope>NUCLEOTIDE SEQUENCE</scope>
    <source>
        <strain evidence="9">Rmic-2018</strain>
        <tissue evidence="9">Larvae</tissue>
    </source>
</reference>
<dbReference type="FunFam" id="3.30.160.60:FF:001119">
    <property type="entry name" value="zinc finger protein 408"/>
    <property type="match status" value="1"/>
</dbReference>
<comment type="caution">
    <text evidence="9">The sequence shown here is derived from an EMBL/GenBank/DDBJ whole genome shotgun (WGS) entry which is preliminary data.</text>
</comment>
<dbReference type="Proteomes" id="UP000821866">
    <property type="component" value="Chromosome 3"/>
</dbReference>
<comment type="subcellular location">
    <subcellularLocation>
        <location evidence="1">Nucleus</location>
    </subcellularLocation>
</comment>
<evidence type="ECO:0000256" key="6">
    <source>
        <dbReference type="ARBA" id="ARBA00023242"/>
    </source>
</evidence>
<protein>
    <recommendedName>
        <fullName evidence="8">C2H2-type domain-containing protein</fullName>
    </recommendedName>
</protein>
<dbReference type="GO" id="GO:0000977">
    <property type="term" value="F:RNA polymerase II transcription regulatory region sequence-specific DNA binding"/>
    <property type="evidence" value="ECO:0007669"/>
    <property type="project" value="TreeGrafter"/>
</dbReference>
<evidence type="ECO:0000313" key="10">
    <source>
        <dbReference type="Proteomes" id="UP000821866"/>
    </source>
</evidence>
<dbReference type="GO" id="GO:0005634">
    <property type="term" value="C:nucleus"/>
    <property type="evidence" value="ECO:0007669"/>
    <property type="project" value="UniProtKB-SubCell"/>
</dbReference>
<dbReference type="SUPFAM" id="SSF57667">
    <property type="entry name" value="beta-beta-alpha zinc fingers"/>
    <property type="match status" value="2"/>
</dbReference>